<dbReference type="GeneID" id="66950763"/>
<dbReference type="GO" id="GO:0006979">
    <property type="term" value="P:response to oxidative stress"/>
    <property type="evidence" value="ECO:0007669"/>
    <property type="project" value="InterPro"/>
</dbReference>
<comment type="similarity">
    <text evidence="1">Belongs to the MsrB Met sulfoxide reductase family.</text>
</comment>
<sequence>MTVNINNKWKNDLSELAFNVCKLGQTEPPFSGILLHNHKSGFYNCICCDQLLFDSNTKFDSGSGWPSFNMTIDGSVRYLEEKNHGIIRIEIRCMKCDSHLGHVFDDSSTETNRRYCVNSVSMTFRDKV</sequence>
<accession>A0A2A5T7X5</accession>
<dbReference type="Pfam" id="PF01641">
    <property type="entry name" value="SelR"/>
    <property type="match status" value="1"/>
</dbReference>
<gene>
    <name evidence="6" type="ORF">BTN49_0072</name>
</gene>
<dbReference type="AlphaFoldDB" id="A0A2A5T7X5"/>
<dbReference type="Gene3D" id="2.170.150.20">
    <property type="entry name" value="Peptide methionine sulfoxide reductase"/>
    <property type="match status" value="1"/>
</dbReference>
<dbReference type="EMBL" id="NBYY01000002">
    <property type="protein sequence ID" value="PCS24254.1"/>
    <property type="molecule type" value="Genomic_DNA"/>
</dbReference>
<protein>
    <recommendedName>
        <fullName evidence="2">peptide-methionine (R)-S-oxide reductase</fullName>
        <ecNumber evidence="2">1.8.4.12</ecNumber>
    </recommendedName>
</protein>
<dbReference type="RefSeq" id="WP_097355630.1">
    <property type="nucleotide sequence ID" value="NZ_CAWNJE010000021.1"/>
</dbReference>
<dbReference type="GO" id="GO:0005737">
    <property type="term" value="C:cytoplasm"/>
    <property type="evidence" value="ECO:0007669"/>
    <property type="project" value="TreeGrafter"/>
</dbReference>
<dbReference type="InterPro" id="IPR011057">
    <property type="entry name" value="Mss4-like_sf"/>
</dbReference>
<dbReference type="SUPFAM" id="SSF51316">
    <property type="entry name" value="Mss4-like"/>
    <property type="match status" value="1"/>
</dbReference>
<comment type="catalytic activity">
    <reaction evidence="4">
        <text>L-methionyl-[protein] + [thioredoxin]-disulfide + H2O = L-methionyl-(R)-S-oxide-[protein] + [thioredoxin]-dithiol</text>
        <dbReference type="Rhea" id="RHEA:24164"/>
        <dbReference type="Rhea" id="RHEA-COMP:10698"/>
        <dbReference type="Rhea" id="RHEA-COMP:10700"/>
        <dbReference type="Rhea" id="RHEA-COMP:12313"/>
        <dbReference type="Rhea" id="RHEA-COMP:12314"/>
        <dbReference type="ChEBI" id="CHEBI:15377"/>
        <dbReference type="ChEBI" id="CHEBI:16044"/>
        <dbReference type="ChEBI" id="CHEBI:29950"/>
        <dbReference type="ChEBI" id="CHEBI:45764"/>
        <dbReference type="ChEBI" id="CHEBI:50058"/>
        <dbReference type="EC" id="1.8.4.12"/>
    </reaction>
</comment>
<proteinExistence type="inferred from homology"/>
<dbReference type="PANTHER" id="PTHR10173">
    <property type="entry name" value="METHIONINE SULFOXIDE REDUCTASE"/>
    <property type="match status" value="1"/>
</dbReference>
<evidence type="ECO:0000259" key="5">
    <source>
        <dbReference type="PROSITE" id="PS51790"/>
    </source>
</evidence>
<keyword evidence="3 6" id="KW-0560">Oxidoreductase</keyword>
<evidence type="ECO:0000256" key="2">
    <source>
        <dbReference type="ARBA" id="ARBA00012499"/>
    </source>
</evidence>
<dbReference type="PANTHER" id="PTHR10173:SF52">
    <property type="entry name" value="METHIONINE-R-SULFOXIDE REDUCTASE B1"/>
    <property type="match status" value="1"/>
</dbReference>
<evidence type="ECO:0000313" key="7">
    <source>
        <dbReference type="Proteomes" id="UP000219020"/>
    </source>
</evidence>
<dbReference type="InterPro" id="IPR028427">
    <property type="entry name" value="Met_Sox_Rdtase_MsrB"/>
</dbReference>
<dbReference type="Proteomes" id="UP000219020">
    <property type="component" value="Unassembled WGS sequence"/>
</dbReference>
<reference evidence="7" key="1">
    <citation type="submission" date="2017-04" db="EMBL/GenBank/DDBJ databases">
        <title>Genome evolution of the luminous symbionts of deep sea anglerfish.</title>
        <authorList>
            <person name="Hendry T.A."/>
        </authorList>
    </citation>
    <scope>NUCLEOTIDE SEQUENCE [LARGE SCALE GENOMIC DNA]</scope>
</reference>
<comment type="caution">
    <text evidence="6">The sequence shown here is derived from an EMBL/GenBank/DDBJ whole genome shotgun (WGS) entry which is preliminary data.</text>
</comment>
<name>A0A2A5T7X5_9GAMM</name>
<keyword evidence="7" id="KW-1185">Reference proteome</keyword>
<dbReference type="GO" id="GO:0033743">
    <property type="term" value="F:peptide-methionine (R)-S-oxide reductase activity"/>
    <property type="evidence" value="ECO:0007669"/>
    <property type="project" value="UniProtKB-EC"/>
</dbReference>
<evidence type="ECO:0000313" key="6">
    <source>
        <dbReference type="EMBL" id="PCS24254.1"/>
    </source>
</evidence>
<organism evidence="6 7">
    <name type="scientific">Candidatus Enterovibrio escicola</name>
    <dbReference type="NCBI Taxonomy" id="1927127"/>
    <lineage>
        <taxon>Bacteria</taxon>
        <taxon>Pseudomonadati</taxon>
        <taxon>Pseudomonadota</taxon>
        <taxon>Gammaproteobacteria</taxon>
        <taxon>Vibrionales</taxon>
        <taxon>Vibrionaceae</taxon>
        <taxon>Enterovibrio</taxon>
    </lineage>
</organism>
<feature type="domain" description="MsrB" evidence="5">
    <location>
        <begin position="6"/>
        <end position="127"/>
    </location>
</feature>
<evidence type="ECO:0000256" key="4">
    <source>
        <dbReference type="ARBA" id="ARBA00048488"/>
    </source>
</evidence>
<dbReference type="EC" id="1.8.4.12" evidence="2"/>
<evidence type="ECO:0000256" key="1">
    <source>
        <dbReference type="ARBA" id="ARBA00007174"/>
    </source>
</evidence>
<dbReference type="GO" id="GO:0030091">
    <property type="term" value="P:protein repair"/>
    <property type="evidence" value="ECO:0007669"/>
    <property type="project" value="InterPro"/>
</dbReference>
<dbReference type="NCBIfam" id="TIGR00357">
    <property type="entry name" value="peptide-methionine (R)-S-oxide reductase MsrB"/>
    <property type="match status" value="1"/>
</dbReference>
<dbReference type="InterPro" id="IPR002579">
    <property type="entry name" value="Met_Sox_Rdtase_MsrB_dom"/>
</dbReference>
<evidence type="ECO:0000256" key="3">
    <source>
        <dbReference type="ARBA" id="ARBA00023002"/>
    </source>
</evidence>
<dbReference type="PROSITE" id="PS51790">
    <property type="entry name" value="MSRB"/>
    <property type="match status" value="1"/>
</dbReference>